<name>A0A0B6S5U2_BURPL</name>
<dbReference type="PANTHER" id="PTHR46383:SF2">
    <property type="entry name" value="AMINOTRANSFERASE"/>
    <property type="match status" value="1"/>
</dbReference>
<dbReference type="Pfam" id="PF00155">
    <property type="entry name" value="Aminotran_1_2"/>
    <property type="match status" value="1"/>
</dbReference>
<evidence type="ECO:0000256" key="5">
    <source>
        <dbReference type="ARBA" id="ARBA00022898"/>
    </source>
</evidence>
<dbReference type="GO" id="GO:0006520">
    <property type="term" value="P:amino acid metabolic process"/>
    <property type="evidence" value="ECO:0007669"/>
    <property type="project" value="InterPro"/>
</dbReference>
<dbReference type="CDD" id="cd00609">
    <property type="entry name" value="AAT_like"/>
    <property type="match status" value="1"/>
</dbReference>
<gene>
    <name evidence="8" type="ORF">BGL_2c05910</name>
</gene>
<reference evidence="8 9" key="2">
    <citation type="journal article" date="2016" name="Appl. Microbiol. Biotechnol.">
        <title>Mutations improving production and secretion of extracellular lipase by Burkholderia glumae PG1.</title>
        <authorList>
            <person name="Knapp A."/>
            <person name="Voget S."/>
            <person name="Gao R."/>
            <person name="Zaburannyi N."/>
            <person name="Krysciak D."/>
            <person name="Breuer M."/>
            <person name="Hauer B."/>
            <person name="Streit W.R."/>
            <person name="Muller R."/>
            <person name="Daniel R."/>
            <person name="Jaeger K.E."/>
        </authorList>
    </citation>
    <scope>NUCLEOTIDE SEQUENCE [LARGE SCALE GENOMIC DNA]</scope>
    <source>
        <strain evidence="8 9">PG1</strain>
    </source>
</reference>
<dbReference type="EMBL" id="CP002581">
    <property type="protein sequence ID" value="AJK48675.1"/>
    <property type="molecule type" value="Genomic_DNA"/>
</dbReference>
<dbReference type="KEGG" id="bgp:BGL_2c05910"/>
<sequence length="391" mass="42918">MLDTLRFAPRATELQPFRTLHLLSRAKELIAAGRDIIRLDVGEPDFGTPAPVLAAARRAIEAGTGRYTEAVGRPLLRAAIADFYRRKYGVSIDARRIIVTTGSSAGLMLIMAGFVGAGETLLSAVPGYPSHPVFASVVNGDIVGVKASQSGALWASASEYEEAWSERTRGILVGSPSNPTGTVIPWDSARSLMDLSARRGGLYISEELYHGLNDGSRERSALEHSDDAFVVNSFSKYYAMTGWRLGWIVVPERVVDRCEMLAQHLYLSPPDISQAAALACFTDEVDEIAARRRTELEARRDTMLTMLAECGFEIAYPPDAGLFVFADAGRFTDDSYRFCQRLLEEAGVSVAPGIDFGDFPTHLRFGLCTSREQLILAMRRIQAFVKEAPRR</sequence>
<organism evidence="8 9">
    <name type="scientific">Burkholderia plantarii</name>
    <dbReference type="NCBI Taxonomy" id="41899"/>
    <lineage>
        <taxon>Bacteria</taxon>
        <taxon>Pseudomonadati</taxon>
        <taxon>Pseudomonadota</taxon>
        <taxon>Betaproteobacteria</taxon>
        <taxon>Burkholderiales</taxon>
        <taxon>Burkholderiaceae</taxon>
        <taxon>Burkholderia</taxon>
    </lineage>
</organism>
<dbReference type="RefSeq" id="WP_042627271.1">
    <property type="nucleotide sequence ID" value="NZ_CP002581.1"/>
</dbReference>
<protein>
    <recommendedName>
        <fullName evidence="6">Aminotransferase</fullName>
        <ecNumber evidence="6">2.6.1.-</ecNumber>
    </recommendedName>
</protein>
<proteinExistence type="inferred from homology"/>
<dbReference type="PROSITE" id="PS00105">
    <property type="entry name" value="AA_TRANSFER_CLASS_1"/>
    <property type="match status" value="1"/>
</dbReference>
<evidence type="ECO:0000256" key="1">
    <source>
        <dbReference type="ARBA" id="ARBA00001933"/>
    </source>
</evidence>
<evidence type="ECO:0000256" key="6">
    <source>
        <dbReference type="RuleBase" id="RU000481"/>
    </source>
</evidence>
<evidence type="ECO:0000256" key="2">
    <source>
        <dbReference type="ARBA" id="ARBA00007441"/>
    </source>
</evidence>
<evidence type="ECO:0000256" key="3">
    <source>
        <dbReference type="ARBA" id="ARBA00022576"/>
    </source>
</evidence>
<evidence type="ECO:0000256" key="4">
    <source>
        <dbReference type="ARBA" id="ARBA00022679"/>
    </source>
</evidence>
<dbReference type="GO" id="GO:0008483">
    <property type="term" value="F:transaminase activity"/>
    <property type="evidence" value="ECO:0007669"/>
    <property type="project" value="UniProtKB-KW"/>
</dbReference>
<accession>A0A0B6S5U2</accession>
<keyword evidence="5" id="KW-0663">Pyridoxal phosphate</keyword>
<dbReference type="InterPro" id="IPR004839">
    <property type="entry name" value="Aminotransferase_I/II_large"/>
</dbReference>
<comment type="similarity">
    <text evidence="2 6">Belongs to the class-I pyridoxal-phosphate-dependent aminotransferase family.</text>
</comment>
<dbReference type="AlphaFoldDB" id="A0A0B6S5U2"/>
<evidence type="ECO:0000259" key="7">
    <source>
        <dbReference type="Pfam" id="PF00155"/>
    </source>
</evidence>
<keyword evidence="9" id="KW-1185">Reference proteome</keyword>
<evidence type="ECO:0000313" key="9">
    <source>
        <dbReference type="Proteomes" id="UP000031838"/>
    </source>
</evidence>
<dbReference type="InterPro" id="IPR004838">
    <property type="entry name" value="NHTrfase_class1_PyrdxlP-BS"/>
</dbReference>
<dbReference type="Proteomes" id="UP000031838">
    <property type="component" value="Chromosome 2"/>
</dbReference>
<dbReference type="Gene3D" id="3.40.640.10">
    <property type="entry name" value="Type I PLP-dependent aspartate aminotransferase-like (Major domain)"/>
    <property type="match status" value="1"/>
</dbReference>
<dbReference type="PANTHER" id="PTHR46383">
    <property type="entry name" value="ASPARTATE AMINOTRANSFERASE"/>
    <property type="match status" value="1"/>
</dbReference>
<feature type="domain" description="Aminotransferase class I/classII large" evidence="7">
    <location>
        <begin position="35"/>
        <end position="381"/>
    </location>
</feature>
<reference evidence="9" key="1">
    <citation type="submission" date="2011-03" db="EMBL/GenBank/DDBJ databases">
        <authorList>
            <person name="Voget S."/>
            <person name="Streit W.R."/>
            <person name="Jaeger K.E."/>
            <person name="Daniel R."/>
        </authorList>
    </citation>
    <scope>NUCLEOTIDE SEQUENCE [LARGE SCALE GENOMIC DNA]</scope>
    <source>
        <strain evidence="9">PG1</strain>
    </source>
</reference>
<dbReference type="HOGENOM" id="CLU_017584_4_3_4"/>
<dbReference type="GO" id="GO:0030170">
    <property type="term" value="F:pyridoxal phosphate binding"/>
    <property type="evidence" value="ECO:0007669"/>
    <property type="project" value="InterPro"/>
</dbReference>
<dbReference type="InterPro" id="IPR050596">
    <property type="entry name" value="AspAT/PAT-like"/>
</dbReference>
<dbReference type="EC" id="2.6.1.-" evidence="6"/>
<comment type="cofactor">
    <cofactor evidence="1 6">
        <name>pyridoxal 5'-phosphate</name>
        <dbReference type="ChEBI" id="CHEBI:597326"/>
    </cofactor>
</comment>
<keyword evidence="4 6" id="KW-0808">Transferase</keyword>
<dbReference type="InterPro" id="IPR015421">
    <property type="entry name" value="PyrdxlP-dep_Trfase_major"/>
</dbReference>
<dbReference type="InterPro" id="IPR015424">
    <property type="entry name" value="PyrdxlP-dep_Trfase"/>
</dbReference>
<dbReference type="SUPFAM" id="SSF53383">
    <property type="entry name" value="PLP-dependent transferases"/>
    <property type="match status" value="1"/>
</dbReference>
<evidence type="ECO:0000313" key="8">
    <source>
        <dbReference type="EMBL" id="AJK48675.1"/>
    </source>
</evidence>
<keyword evidence="3 6" id="KW-0032">Aminotransferase</keyword>